<keyword evidence="2 5" id="KW-0808">Transferase</keyword>
<name>A0A1G9L8F4_9ACTN</name>
<dbReference type="InterPro" id="IPR050743">
    <property type="entry name" value="2-oxoacid_DH_E2_comp"/>
</dbReference>
<protein>
    <submittedName>
        <fullName evidence="5">2-oxoacid dehydrogenases acyltransferase (Catalytic domain)</fullName>
    </submittedName>
</protein>
<dbReference type="InterPro" id="IPR001078">
    <property type="entry name" value="2-oxoacid_DH_actylTfrase"/>
</dbReference>
<evidence type="ECO:0000313" key="5">
    <source>
        <dbReference type="EMBL" id="SDL58037.1"/>
    </source>
</evidence>
<reference evidence="5 6" key="1">
    <citation type="submission" date="2016-10" db="EMBL/GenBank/DDBJ databases">
        <authorList>
            <person name="de Groot N.N."/>
        </authorList>
    </citation>
    <scope>NUCLEOTIDE SEQUENCE [LARGE SCALE GENOMIC DNA]</scope>
    <source>
        <strain evidence="5 6">CGMCC 1.9159</strain>
    </source>
</reference>
<dbReference type="PANTHER" id="PTHR43178:SF5">
    <property type="entry name" value="LIPOAMIDE ACYLTRANSFERASE COMPONENT OF BRANCHED-CHAIN ALPHA-KETO ACID DEHYDROGENASE COMPLEX, MITOCHONDRIAL"/>
    <property type="match status" value="1"/>
</dbReference>
<keyword evidence="3 5" id="KW-0012">Acyltransferase</keyword>
<accession>A0A1G9L8F4</accession>
<dbReference type="OrthoDB" id="9805770at2"/>
<dbReference type="Pfam" id="PF00198">
    <property type="entry name" value="2-oxoacid_dh"/>
    <property type="match status" value="1"/>
</dbReference>
<dbReference type="EMBL" id="FNGP01000003">
    <property type="protein sequence ID" value="SDL58037.1"/>
    <property type="molecule type" value="Genomic_DNA"/>
</dbReference>
<evidence type="ECO:0000256" key="2">
    <source>
        <dbReference type="ARBA" id="ARBA00022679"/>
    </source>
</evidence>
<evidence type="ECO:0000256" key="1">
    <source>
        <dbReference type="ARBA" id="ARBA00001938"/>
    </source>
</evidence>
<organism evidence="5 6">
    <name type="scientific">Tessaracoccus oleiagri</name>
    <dbReference type="NCBI Taxonomy" id="686624"/>
    <lineage>
        <taxon>Bacteria</taxon>
        <taxon>Bacillati</taxon>
        <taxon>Actinomycetota</taxon>
        <taxon>Actinomycetes</taxon>
        <taxon>Propionibacteriales</taxon>
        <taxon>Propionibacteriaceae</taxon>
        <taxon>Tessaracoccus</taxon>
    </lineage>
</organism>
<comment type="cofactor">
    <cofactor evidence="1">
        <name>(R)-lipoate</name>
        <dbReference type="ChEBI" id="CHEBI:83088"/>
    </cofactor>
</comment>
<dbReference type="PANTHER" id="PTHR43178">
    <property type="entry name" value="DIHYDROLIPOAMIDE ACETYLTRANSFERASE COMPONENT OF PYRUVATE DEHYDROGENASE COMPLEX"/>
    <property type="match status" value="1"/>
</dbReference>
<dbReference type="Proteomes" id="UP000199475">
    <property type="component" value="Unassembled WGS sequence"/>
</dbReference>
<dbReference type="Gene3D" id="3.30.559.10">
    <property type="entry name" value="Chloramphenicol acetyltransferase-like domain"/>
    <property type="match status" value="1"/>
</dbReference>
<evidence type="ECO:0000256" key="3">
    <source>
        <dbReference type="ARBA" id="ARBA00023315"/>
    </source>
</evidence>
<evidence type="ECO:0000313" key="6">
    <source>
        <dbReference type="Proteomes" id="UP000199475"/>
    </source>
</evidence>
<gene>
    <name evidence="5" type="ORF">SAMN04488242_2089</name>
</gene>
<feature type="domain" description="2-oxoacid dehydrogenase acyltransferase catalytic" evidence="4">
    <location>
        <begin position="179"/>
        <end position="258"/>
    </location>
</feature>
<keyword evidence="6" id="KW-1185">Reference proteome</keyword>
<dbReference type="GO" id="GO:0005737">
    <property type="term" value="C:cytoplasm"/>
    <property type="evidence" value="ECO:0007669"/>
    <property type="project" value="TreeGrafter"/>
</dbReference>
<evidence type="ECO:0000259" key="4">
    <source>
        <dbReference type="Pfam" id="PF00198"/>
    </source>
</evidence>
<dbReference type="GO" id="GO:0031405">
    <property type="term" value="F:lipoic acid binding"/>
    <property type="evidence" value="ECO:0007669"/>
    <property type="project" value="TreeGrafter"/>
</dbReference>
<dbReference type="AlphaFoldDB" id="A0A1G9L8F4"/>
<dbReference type="InterPro" id="IPR023213">
    <property type="entry name" value="CAT-like_dom_sf"/>
</dbReference>
<dbReference type="SUPFAM" id="SSF52777">
    <property type="entry name" value="CoA-dependent acyltransferases"/>
    <property type="match status" value="1"/>
</dbReference>
<dbReference type="STRING" id="686624.SAMN04488242_2089"/>
<proteinExistence type="predicted"/>
<dbReference type="GO" id="GO:0016407">
    <property type="term" value="F:acetyltransferase activity"/>
    <property type="evidence" value="ECO:0007669"/>
    <property type="project" value="TreeGrafter"/>
</dbReference>
<sequence length="261" mass="28725">MGDMGTKASPGRWVRVPVVRQGYIDVLRVGQRKRVIHGLFQADVTRLMARRAAVRAAGAQPLSVTASVAHAIGVAVAENPMLHALPVGRRVRVFDDVDINTQIEVRLEDHSIVKPHIIRAAQAKSPREIHDELRAAQRPEPQDDRFLRAMERFLALPAASRAPFWWYLRRRPELFRKLGGTVGLSAVGMFGPQGGWAIPISMPTLMVAVGGMETRPAWIDGSARPRTYLNLTVSVDHDIVDGAPAARFADRLCTLLDEAAA</sequence>